<dbReference type="eggNOG" id="COG2361">
    <property type="taxonomic scope" value="Bacteria"/>
</dbReference>
<dbReference type="PANTHER" id="PTHR34139">
    <property type="entry name" value="UPF0331 PROTEIN MJ0127"/>
    <property type="match status" value="1"/>
</dbReference>
<evidence type="ECO:0008006" key="7">
    <source>
        <dbReference type="Google" id="ProtNLM"/>
    </source>
</evidence>
<evidence type="ECO:0000256" key="4">
    <source>
        <dbReference type="ARBA" id="ARBA00022741"/>
    </source>
</evidence>
<reference evidence="6" key="1">
    <citation type="submission" date="2006-03" db="EMBL/GenBank/DDBJ databases">
        <title>Complete sequence of Rhodopseudomonas palustris BisB18.</title>
        <authorList>
            <consortium name="US DOE Joint Genome Institute"/>
            <person name="Copeland A."/>
            <person name="Lucas S."/>
            <person name="Lapidus A."/>
            <person name="Barry K."/>
            <person name="Detter J.C."/>
            <person name="Glavina del Rio T."/>
            <person name="Hammon N."/>
            <person name="Israni S."/>
            <person name="Dalin E."/>
            <person name="Tice H."/>
            <person name="Pitluck S."/>
            <person name="Chain P."/>
            <person name="Malfatti S."/>
            <person name="Shin M."/>
            <person name="Vergez L."/>
            <person name="Schmutz J."/>
            <person name="Larimer F."/>
            <person name="Land M."/>
            <person name="Hauser L."/>
            <person name="Pelletier D.A."/>
            <person name="Kyrpides N."/>
            <person name="Anderson I."/>
            <person name="Oda Y."/>
            <person name="Harwood C.S."/>
            <person name="Richardson P."/>
        </authorList>
    </citation>
    <scope>NUCLEOTIDE SEQUENCE [LARGE SCALE GENOMIC DNA]</scope>
    <source>
        <strain evidence="6">BisB18</strain>
    </source>
</reference>
<keyword evidence="4" id="KW-0547">Nucleotide-binding</keyword>
<dbReference type="RefSeq" id="WP_011472219.1">
    <property type="nucleotide sequence ID" value="NC_007925.1"/>
</dbReference>
<dbReference type="OrthoDB" id="4829434at2"/>
<gene>
    <name evidence="6" type="ordered locus">RPC_1756</name>
</gene>
<name>Q217X1_RHOPB</name>
<dbReference type="GO" id="GO:0004540">
    <property type="term" value="F:RNA nuclease activity"/>
    <property type="evidence" value="ECO:0007669"/>
    <property type="project" value="InterPro"/>
</dbReference>
<keyword evidence="5" id="KW-0378">Hydrolase</keyword>
<dbReference type="PANTHER" id="PTHR34139:SF1">
    <property type="entry name" value="RNASE MJ1380-RELATED"/>
    <property type="match status" value="1"/>
</dbReference>
<dbReference type="HOGENOM" id="CLU_142825_3_2_5"/>
<dbReference type="GO" id="GO:0110001">
    <property type="term" value="C:toxin-antitoxin complex"/>
    <property type="evidence" value="ECO:0007669"/>
    <property type="project" value="InterPro"/>
</dbReference>
<accession>Q217X1</accession>
<organism evidence="6">
    <name type="scientific">Rhodopseudomonas palustris (strain BisB18)</name>
    <dbReference type="NCBI Taxonomy" id="316056"/>
    <lineage>
        <taxon>Bacteria</taxon>
        <taxon>Pseudomonadati</taxon>
        <taxon>Pseudomonadota</taxon>
        <taxon>Alphaproteobacteria</taxon>
        <taxon>Hyphomicrobiales</taxon>
        <taxon>Nitrobacteraceae</taxon>
        <taxon>Rhodopseudomonas</taxon>
    </lineage>
</organism>
<keyword evidence="2" id="KW-1277">Toxin-antitoxin system</keyword>
<evidence type="ECO:0000256" key="3">
    <source>
        <dbReference type="ARBA" id="ARBA00022722"/>
    </source>
</evidence>
<dbReference type="EMBL" id="CP000301">
    <property type="protein sequence ID" value="ABD87315.1"/>
    <property type="molecule type" value="Genomic_DNA"/>
</dbReference>
<keyword evidence="3" id="KW-0540">Nuclease</keyword>
<evidence type="ECO:0000313" key="6">
    <source>
        <dbReference type="EMBL" id="ABD87315.1"/>
    </source>
</evidence>
<dbReference type="GO" id="GO:0000166">
    <property type="term" value="F:nucleotide binding"/>
    <property type="evidence" value="ECO:0007669"/>
    <property type="project" value="UniProtKB-KW"/>
</dbReference>
<evidence type="ECO:0000256" key="5">
    <source>
        <dbReference type="ARBA" id="ARBA00022801"/>
    </source>
</evidence>
<evidence type="ECO:0000256" key="1">
    <source>
        <dbReference type="ARBA" id="ARBA00022553"/>
    </source>
</evidence>
<keyword evidence="1" id="KW-0597">Phosphoprotein</keyword>
<dbReference type="InterPro" id="IPR051813">
    <property type="entry name" value="HepT_RNase_toxin"/>
</dbReference>
<evidence type="ECO:0000256" key="2">
    <source>
        <dbReference type="ARBA" id="ARBA00022649"/>
    </source>
</evidence>
<dbReference type="InterPro" id="IPR008201">
    <property type="entry name" value="HepT-like"/>
</dbReference>
<dbReference type="Pfam" id="PF01934">
    <property type="entry name" value="HepT-like"/>
    <property type="match status" value="1"/>
</dbReference>
<dbReference type="GO" id="GO:0016787">
    <property type="term" value="F:hydrolase activity"/>
    <property type="evidence" value="ECO:0007669"/>
    <property type="project" value="UniProtKB-KW"/>
</dbReference>
<dbReference type="AlphaFoldDB" id="Q217X1"/>
<proteinExistence type="predicted"/>
<dbReference type="KEGG" id="rpc:RPC_1756"/>
<dbReference type="STRING" id="316056.RPC_1756"/>
<protein>
    <recommendedName>
        <fullName evidence="7">DUF86 domain-containing protein</fullName>
    </recommendedName>
</protein>
<sequence length="114" mass="13040">MPPSAEDRLQDILGAIAEIEDLLRGKTFDQFAADRRMRLLIERYLEIICEASRRLPEAIKLDAPDINWQGMIDFGNILRHAYHSTEANAVWNIIHTHLPPLKSFVERRMATSGG</sequence>